<dbReference type="EMBL" id="LAZR01000814">
    <property type="protein sequence ID" value="KKN57212.1"/>
    <property type="molecule type" value="Genomic_DNA"/>
</dbReference>
<evidence type="ECO:0000256" key="11">
    <source>
        <dbReference type="ARBA" id="ARBA00023204"/>
    </source>
</evidence>
<keyword evidence="7" id="KW-0227">DNA damage</keyword>
<feature type="domain" description="HhH-GPD" evidence="13">
    <location>
        <begin position="44"/>
        <end position="190"/>
    </location>
</feature>
<keyword evidence="9" id="KW-0408">Iron</keyword>
<comment type="caution">
    <text evidence="14">The sequence shown here is derived from an EMBL/GenBank/DDBJ whole genome shotgun (WGS) entry which is preliminary data.</text>
</comment>
<evidence type="ECO:0000256" key="3">
    <source>
        <dbReference type="ARBA" id="ARBA00008343"/>
    </source>
</evidence>
<evidence type="ECO:0000256" key="2">
    <source>
        <dbReference type="ARBA" id="ARBA00001966"/>
    </source>
</evidence>
<accession>A0A0F9S4K6</accession>
<evidence type="ECO:0000313" key="14">
    <source>
        <dbReference type="EMBL" id="KKN57212.1"/>
    </source>
</evidence>
<dbReference type="InterPro" id="IPR000445">
    <property type="entry name" value="HhH_motif"/>
</dbReference>
<dbReference type="InterPro" id="IPR003265">
    <property type="entry name" value="HhH-GPD_domain"/>
</dbReference>
<evidence type="ECO:0000256" key="1">
    <source>
        <dbReference type="ARBA" id="ARBA00000843"/>
    </source>
</evidence>
<evidence type="ECO:0000259" key="13">
    <source>
        <dbReference type="SMART" id="SM00478"/>
    </source>
</evidence>
<dbReference type="CDD" id="cd00056">
    <property type="entry name" value="ENDO3c"/>
    <property type="match status" value="1"/>
</dbReference>
<dbReference type="AlphaFoldDB" id="A0A0F9S4K6"/>
<dbReference type="GO" id="GO:0035485">
    <property type="term" value="F:adenine/guanine mispair binding"/>
    <property type="evidence" value="ECO:0007669"/>
    <property type="project" value="TreeGrafter"/>
</dbReference>
<dbReference type="EC" id="3.2.2.31" evidence="4"/>
<dbReference type="GO" id="GO:0006298">
    <property type="term" value="P:mismatch repair"/>
    <property type="evidence" value="ECO:0007669"/>
    <property type="project" value="TreeGrafter"/>
</dbReference>
<evidence type="ECO:0000256" key="12">
    <source>
        <dbReference type="ARBA" id="ARBA00023295"/>
    </source>
</evidence>
<dbReference type="InterPro" id="IPR023170">
    <property type="entry name" value="HhH_base_excis_C"/>
</dbReference>
<evidence type="ECO:0000256" key="6">
    <source>
        <dbReference type="ARBA" id="ARBA00022723"/>
    </source>
</evidence>
<evidence type="ECO:0000256" key="8">
    <source>
        <dbReference type="ARBA" id="ARBA00022801"/>
    </source>
</evidence>
<evidence type="ECO:0000256" key="9">
    <source>
        <dbReference type="ARBA" id="ARBA00023004"/>
    </source>
</evidence>
<dbReference type="InterPro" id="IPR044298">
    <property type="entry name" value="MIG/MutY"/>
</dbReference>
<dbReference type="GO" id="GO:0046872">
    <property type="term" value="F:metal ion binding"/>
    <property type="evidence" value="ECO:0007669"/>
    <property type="project" value="UniProtKB-KW"/>
</dbReference>
<proteinExistence type="inferred from homology"/>
<dbReference type="GO" id="GO:0034039">
    <property type="term" value="F:8-oxo-7,8-dihydroguanine DNA N-glycosylase activity"/>
    <property type="evidence" value="ECO:0007669"/>
    <property type="project" value="TreeGrafter"/>
</dbReference>
<protein>
    <recommendedName>
        <fullName evidence="5">Adenine DNA glycosylase</fullName>
        <ecNumber evidence="4">3.2.2.31</ecNumber>
    </recommendedName>
</protein>
<dbReference type="GO" id="GO:0000701">
    <property type="term" value="F:purine-specific mismatch base pair DNA N-glycosylase activity"/>
    <property type="evidence" value="ECO:0007669"/>
    <property type="project" value="UniProtKB-EC"/>
</dbReference>
<reference evidence="14" key="1">
    <citation type="journal article" date="2015" name="Nature">
        <title>Complex archaea that bridge the gap between prokaryotes and eukaryotes.</title>
        <authorList>
            <person name="Spang A."/>
            <person name="Saw J.H."/>
            <person name="Jorgensen S.L."/>
            <person name="Zaremba-Niedzwiedzka K."/>
            <person name="Martijn J."/>
            <person name="Lind A.E."/>
            <person name="van Eijk R."/>
            <person name="Schleper C."/>
            <person name="Guy L."/>
            <person name="Ettema T.J."/>
        </authorList>
    </citation>
    <scope>NUCLEOTIDE SEQUENCE</scope>
</reference>
<sequence length="216" mass="25395">MIFIKEIARNILDWYQGKWNQGLNRYPWRIGKKNPYQILIAELLLQHTTAKAVSDNNSYQIFLEKFPDIFFLNRAKIQDLIKILNPLGLYNQKSERIKKLTKYILEKCEGQIPKDKNDLLKVPGIGDYIANAILTFTYDQNEVPLDNNLKRIALNVWNIKTKENLIHFYKKLAEPNPKIIYWALFDIGRFHCRKPVPICKGCPMIQYCGFFKLKGS</sequence>
<dbReference type="InterPro" id="IPR011257">
    <property type="entry name" value="DNA_glycosylase"/>
</dbReference>
<dbReference type="Pfam" id="PF00730">
    <property type="entry name" value="HhH-GPD"/>
    <property type="match status" value="1"/>
</dbReference>
<keyword evidence="10" id="KW-0411">Iron-sulfur</keyword>
<dbReference type="PANTHER" id="PTHR42944:SF1">
    <property type="entry name" value="ADENINE DNA GLYCOSYLASE"/>
    <property type="match status" value="1"/>
</dbReference>
<dbReference type="Gene3D" id="1.10.340.30">
    <property type="entry name" value="Hypothetical protein, domain 2"/>
    <property type="match status" value="1"/>
</dbReference>
<dbReference type="Pfam" id="PF00633">
    <property type="entry name" value="HHH"/>
    <property type="match status" value="1"/>
</dbReference>
<dbReference type="Gene3D" id="1.10.1670.10">
    <property type="entry name" value="Helix-hairpin-Helix base-excision DNA repair enzymes (C-terminal)"/>
    <property type="match status" value="1"/>
</dbReference>
<keyword evidence="12" id="KW-0326">Glycosidase</keyword>
<dbReference type="GO" id="GO:0006284">
    <property type="term" value="P:base-excision repair"/>
    <property type="evidence" value="ECO:0007669"/>
    <property type="project" value="InterPro"/>
</dbReference>
<dbReference type="GO" id="GO:0032357">
    <property type="term" value="F:oxidized purine DNA binding"/>
    <property type="evidence" value="ECO:0007669"/>
    <property type="project" value="TreeGrafter"/>
</dbReference>
<evidence type="ECO:0000256" key="10">
    <source>
        <dbReference type="ARBA" id="ARBA00023014"/>
    </source>
</evidence>
<gene>
    <name evidence="14" type="ORF">LCGC14_0564580</name>
</gene>
<keyword evidence="11" id="KW-0234">DNA repair</keyword>
<name>A0A0F9S4K6_9ZZZZ</name>
<evidence type="ECO:0000256" key="4">
    <source>
        <dbReference type="ARBA" id="ARBA00012045"/>
    </source>
</evidence>
<dbReference type="GO" id="GO:0051536">
    <property type="term" value="F:iron-sulfur cluster binding"/>
    <property type="evidence" value="ECO:0007669"/>
    <property type="project" value="UniProtKB-KW"/>
</dbReference>
<dbReference type="SUPFAM" id="SSF48150">
    <property type="entry name" value="DNA-glycosylase"/>
    <property type="match status" value="1"/>
</dbReference>
<comment type="catalytic activity">
    <reaction evidence="1">
        <text>Hydrolyzes free adenine bases from 7,8-dihydro-8-oxoguanine:adenine mismatched double-stranded DNA, leaving an apurinic site.</text>
        <dbReference type="EC" id="3.2.2.31"/>
    </reaction>
</comment>
<dbReference type="PANTHER" id="PTHR42944">
    <property type="entry name" value="ADENINE DNA GLYCOSYLASE"/>
    <property type="match status" value="1"/>
</dbReference>
<keyword evidence="6" id="KW-0479">Metal-binding</keyword>
<dbReference type="PIRSF" id="PIRSF001435">
    <property type="entry name" value="Nth"/>
    <property type="match status" value="1"/>
</dbReference>
<keyword evidence="8" id="KW-0378">Hydrolase</keyword>
<evidence type="ECO:0000256" key="5">
    <source>
        <dbReference type="ARBA" id="ARBA00022023"/>
    </source>
</evidence>
<comment type="similarity">
    <text evidence="3">Belongs to the Nth/MutY family.</text>
</comment>
<comment type="cofactor">
    <cofactor evidence="2">
        <name>[4Fe-4S] cluster</name>
        <dbReference type="ChEBI" id="CHEBI:49883"/>
    </cofactor>
</comment>
<organism evidence="14">
    <name type="scientific">marine sediment metagenome</name>
    <dbReference type="NCBI Taxonomy" id="412755"/>
    <lineage>
        <taxon>unclassified sequences</taxon>
        <taxon>metagenomes</taxon>
        <taxon>ecological metagenomes</taxon>
    </lineage>
</organism>
<dbReference type="SMART" id="SM00478">
    <property type="entry name" value="ENDO3c"/>
    <property type="match status" value="1"/>
</dbReference>
<evidence type="ECO:0000256" key="7">
    <source>
        <dbReference type="ARBA" id="ARBA00022763"/>
    </source>
</evidence>